<dbReference type="CDD" id="cd12148">
    <property type="entry name" value="fungal_TF_MHR"/>
    <property type="match status" value="1"/>
</dbReference>
<dbReference type="GO" id="GO:0000981">
    <property type="term" value="F:DNA-binding transcription factor activity, RNA polymerase II-specific"/>
    <property type="evidence" value="ECO:0007669"/>
    <property type="project" value="InterPro"/>
</dbReference>
<dbReference type="Pfam" id="PF00172">
    <property type="entry name" value="Zn_clus"/>
    <property type="match status" value="1"/>
</dbReference>
<dbReference type="EMBL" id="JAUEPN010000005">
    <property type="protein sequence ID" value="KAK3294849.1"/>
    <property type="molecule type" value="Genomic_DNA"/>
</dbReference>
<feature type="region of interest" description="Disordered" evidence="8">
    <location>
        <begin position="668"/>
        <end position="732"/>
    </location>
</feature>
<evidence type="ECO:0000313" key="10">
    <source>
        <dbReference type="EMBL" id="KAK3294849.1"/>
    </source>
</evidence>
<feature type="compositionally biased region" description="Polar residues" evidence="8">
    <location>
        <begin position="693"/>
        <end position="711"/>
    </location>
</feature>
<keyword evidence="11" id="KW-1185">Reference proteome</keyword>
<feature type="region of interest" description="Disordered" evidence="8">
    <location>
        <begin position="1"/>
        <end position="45"/>
    </location>
</feature>
<name>A0AAE0HE25_9PEZI</name>
<dbReference type="Pfam" id="PF04082">
    <property type="entry name" value="Fungal_trans"/>
    <property type="match status" value="1"/>
</dbReference>
<dbReference type="GO" id="GO:0008270">
    <property type="term" value="F:zinc ion binding"/>
    <property type="evidence" value="ECO:0007669"/>
    <property type="project" value="InterPro"/>
</dbReference>
<comment type="caution">
    <text evidence="10">The sequence shown here is derived from an EMBL/GenBank/DDBJ whole genome shotgun (WGS) entry which is preliminary data.</text>
</comment>
<dbReference type="InterPro" id="IPR001138">
    <property type="entry name" value="Zn2Cys6_DnaBD"/>
</dbReference>
<sequence length="901" mass="99932">MPGHDTPPVSLHPGGQDDYGAFAEPSRPPPTSSKKKSRRAADPANQKRRCVSTACIACRKRKSKCDGAIPSCAACASVYGTECVYDPNSDHRRKGVYREKTDSMKARNSTLQVLIEAILNAAEDDVPTIVRKIRTCDSLDSVAESILRNEVEDGDTDGASGYTDDEYAANQPVEGERELARKMGELRLENGSVRYIGGTSHLIYLGDQSDDLDEPESDSYLSIEEPTTSWTEVTKDTQLIIHLINMYFGWHYPYFATLSKSLFYRDFLKGKPQGQPRTTVYCTPLLVNVILALGCHFTSAAGAFAVPGDSRTKGDHFFAEAKRLIVENDEYAKPKLATVQALALMSVREAGCGREANGWVYSGMSFRMAQDIGLNLNLGGAAKDKGSLDEQEVDARRITFWGCFLFDKCWSNYLGRLPQIPKNTYNVPKYDVFPDEDADLWSPYTESGFDQSSKQPSRTRAVGLHLSQLCEISSDLLLFFYHPNHIGRSTGRNIEVKKLSELHRRLEEWKKELPNEFEPKDGQLPHVILMHMFFHLQYIHLFKAFLKYTPATSPLPTHVSPWRMCGANAGAISKLMRLYKKLYDLRQICNIAVYMVQTACTIHILHLPEKTAKRDIIHGVKHLEEIAEDWLCARRALSTLSVLARKWKVELPEEAALVLQRTDEKYGTVSISDVPSPTGSGPSSTRSPPPNPETVTQSPTTNGQEQYTPPNQYVDPAPQPMALDVPPRSVPADMMSSVAGAGMAPNLQRMHNRDPRRMTQPLAATSMPMGDPLSDISSWAVSPGTRTMPSYTQAFAPVHAHSNMAPPPTSRPGGRQISPTSLYAIDGQDWYLKDGVNWQQNFQTWGLGAGANQPPAPDGRSRNPGISDPSMFVFRGVNMNDMDSGFDSLGMDSLDHLSGLD</sequence>
<evidence type="ECO:0000259" key="9">
    <source>
        <dbReference type="PROSITE" id="PS50048"/>
    </source>
</evidence>
<evidence type="ECO:0000256" key="5">
    <source>
        <dbReference type="ARBA" id="ARBA00023125"/>
    </source>
</evidence>
<evidence type="ECO:0000256" key="2">
    <source>
        <dbReference type="ARBA" id="ARBA00022723"/>
    </source>
</evidence>
<feature type="region of interest" description="Disordered" evidence="8">
    <location>
        <begin position="846"/>
        <end position="869"/>
    </location>
</feature>
<keyword evidence="5" id="KW-0238">DNA-binding</keyword>
<dbReference type="RefSeq" id="XP_062658363.1">
    <property type="nucleotide sequence ID" value="XM_062799176.1"/>
</dbReference>
<dbReference type="InterPro" id="IPR036864">
    <property type="entry name" value="Zn2-C6_fun-type_DNA-bd_sf"/>
</dbReference>
<organism evidence="10 11">
    <name type="scientific">Chaetomium fimeti</name>
    <dbReference type="NCBI Taxonomy" id="1854472"/>
    <lineage>
        <taxon>Eukaryota</taxon>
        <taxon>Fungi</taxon>
        <taxon>Dikarya</taxon>
        <taxon>Ascomycota</taxon>
        <taxon>Pezizomycotina</taxon>
        <taxon>Sordariomycetes</taxon>
        <taxon>Sordariomycetidae</taxon>
        <taxon>Sordariales</taxon>
        <taxon>Chaetomiaceae</taxon>
        <taxon>Chaetomium</taxon>
    </lineage>
</organism>
<dbReference type="SMART" id="SM00906">
    <property type="entry name" value="Fungal_trans"/>
    <property type="match status" value="1"/>
</dbReference>
<dbReference type="InterPro" id="IPR007219">
    <property type="entry name" value="XnlR_reg_dom"/>
</dbReference>
<dbReference type="GO" id="GO:0005634">
    <property type="term" value="C:nucleus"/>
    <property type="evidence" value="ECO:0007669"/>
    <property type="project" value="UniProtKB-SubCell"/>
</dbReference>
<dbReference type="PANTHER" id="PTHR31313">
    <property type="entry name" value="TY1 ENHANCER ACTIVATOR"/>
    <property type="match status" value="1"/>
</dbReference>
<reference evidence="10" key="1">
    <citation type="journal article" date="2023" name="Mol. Phylogenet. Evol.">
        <title>Genome-scale phylogeny and comparative genomics of the fungal order Sordariales.</title>
        <authorList>
            <person name="Hensen N."/>
            <person name="Bonometti L."/>
            <person name="Westerberg I."/>
            <person name="Brannstrom I.O."/>
            <person name="Guillou S."/>
            <person name="Cros-Aarteil S."/>
            <person name="Calhoun S."/>
            <person name="Haridas S."/>
            <person name="Kuo A."/>
            <person name="Mondo S."/>
            <person name="Pangilinan J."/>
            <person name="Riley R."/>
            <person name="LaButti K."/>
            <person name="Andreopoulos B."/>
            <person name="Lipzen A."/>
            <person name="Chen C."/>
            <person name="Yan M."/>
            <person name="Daum C."/>
            <person name="Ng V."/>
            <person name="Clum A."/>
            <person name="Steindorff A."/>
            <person name="Ohm R.A."/>
            <person name="Martin F."/>
            <person name="Silar P."/>
            <person name="Natvig D.O."/>
            <person name="Lalanne C."/>
            <person name="Gautier V."/>
            <person name="Ament-Velasquez S.L."/>
            <person name="Kruys A."/>
            <person name="Hutchinson M.I."/>
            <person name="Powell A.J."/>
            <person name="Barry K."/>
            <person name="Miller A.N."/>
            <person name="Grigoriev I.V."/>
            <person name="Debuchy R."/>
            <person name="Gladieux P."/>
            <person name="Hiltunen Thoren M."/>
            <person name="Johannesson H."/>
        </authorList>
    </citation>
    <scope>NUCLEOTIDE SEQUENCE</scope>
    <source>
        <strain evidence="10">CBS 168.71</strain>
    </source>
</reference>
<dbReference type="InterPro" id="IPR051615">
    <property type="entry name" value="Transcr_Regulatory_Elem"/>
</dbReference>
<dbReference type="AlphaFoldDB" id="A0AAE0HE25"/>
<keyword evidence="4" id="KW-0805">Transcription regulation</keyword>
<feature type="domain" description="Zn(2)-C6 fungal-type" evidence="9">
    <location>
        <begin position="54"/>
        <end position="85"/>
    </location>
</feature>
<evidence type="ECO:0000256" key="3">
    <source>
        <dbReference type="ARBA" id="ARBA00022833"/>
    </source>
</evidence>
<dbReference type="GO" id="GO:0006351">
    <property type="term" value="P:DNA-templated transcription"/>
    <property type="evidence" value="ECO:0007669"/>
    <property type="project" value="InterPro"/>
</dbReference>
<accession>A0AAE0HE25</accession>
<comment type="subcellular location">
    <subcellularLocation>
        <location evidence="1">Nucleus</location>
    </subcellularLocation>
</comment>
<dbReference type="SMART" id="SM00066">
    <property type="entry name" value="GAL4"/>
    <property type="match status" value="1"/>
</dbReference>
<evidence type="ECO:0000256" key="7">
    <source>
        <dbReference type="ARBA" id="ARBA00023242"/>
    </source>
</evidence>
<dbReference type="Proteomes" id="UP001278766">
    <property type="component" value="Unassembled WGS sequence"/>
</dbReference>
<evidence type="ECO:0000256" key="4">
    <source>
        <dbReference type="ARBA" id="ARBA00023015"/>
    </source>
</evidence>
<dbReference type="SUPFAM" id="SSF57701">
    <property type="entry name" value="Zn2/Cys6 DNA-binding domain"/>
    <property type="match status" value="1"/>
</dbReference>
<dbReference type="GO" id="GO:0003677">
    <property type="term" value="F:DNA binding"/>
    <property type="evidence" value="ECO:0007669"/>
    <property type="project" value="UniProtKB-KW"/>
</dbReference>
<gene>
    <name evidence="10" type="ORF">B0H64DRAFT_196563</name>
</gene>
<dbReference type="CDD" id="cd00067">
    <property type="entry name" value="GAL4"/>
    <property type="match status" value="1"/>
</dbReference>
<keyword evidence="2" id="KW-0479">Metal-binding</keyword>
<proteinExistence type="predicted"/>
<evidence type="ECO:0000256" key="1">
    <source>
        <dbReference type="ARBA" id="ARBA00004123"/>
    </source>
</evidence>
<reference evidence="10" key="2">
    <citation type="submission" date="2023-06" db="EMBL/GenBank/DDBJ databases">
        <authorList>
            <consortium name="Lawrence Berkeley National Laboratory"/>
            <person name="Haridas S."/>
            <person name="Hensen N."/>
            <person name="Bonometti L."/>
            <person name="Westerberg I."/>
            <person name="Brannstrom I.O."/>
            <person name="Guillou S."/>
            <person name="Cros-Aarteil S."/>
            <person name="Calhoun S."/>
            <person name="Kuo A."/>
            <person name="Mondo S."/>
            <person name="Pangilinan J."/>
            <person name="Riley R."/>
            <person name="Labutti K."/>
            <person name="Andreopoulos B."/>
            <person name="Lipzen A."/>
            <person name="Chen C."/>
            <person name="Yanf M."/>
            <person name="Daum C."/>
            <person name="Ng V."/>
            <person name="Clum A."/>
            <person name="Steindorff A."/>
            <person name="Ohm R."/>
            <person name="Martin F."/>
            <person name="Silar P."/>
            <person name="Natvig D."/>
            <person name="Lalanne C."/>
            <person name="Gautier V."/>
            <person name="Ament-Velasquez S.L."/>
            <person name="Kruys A."/>
            <person name="Hutchinson M.I."/>
            <person name="Powell A.J."/>
            <person name="Barry K."/>
            <person name="Miller A.N."/>
            <person name="Grigoriev I.V."/>
            <person name="Debuchy R."/>
            <person name="Gladieux P."/>
            <person name="Thoren M.H."/>
            <person name="Johannesson H."/>
        </authorList>
    </citation>
    <scope>NUCLEOTIDE SEQUENCE</scope>
    <source>
        <strain evidence="10">CBS 168.71</strain>
    </source>
</reference>
<dbReference type="Gene3D" id="4.10.240.10">
    <property type="entry name" value="Zn(2)-C6 fungal-type DNA-binding domain"/>
    <property type="match status" value="1"/>
</dbReference>
<dbReference type="PROSITE" id="PS50048">
    <property type="entry name" value="ZN2_CY6_FUNGAL_2"/>
    <property type="match status" value="1"/>
</dbReference>
<keyword evidence="7" id="KW-0539">Nucleus</keyword>
<dbReference type="GeneID" id="87836124"/>
<feature type="compositionally biased region" description="Low complexity" evidence="8">
    <location>
        <begin position="675"/>
        <end position="686"/>
    </location>
</feature>
<evidence type="ECO:0000313" key="11">
    <source>
        <dbReference type="Proteomes" id="UP001278766"/>
    </source>
</evidence>
<protein>
    <submittedName>
        <fullName evidence="10">Fungal-specific transcription factor domain-containing protein</fullName>
    </submittedName>
</protein>
<evidence type="ECO:0000256" key="8">
    <source>
        <dbReference type="SAM" id="MobiDB-lite"/>
    </source>
</evidence>
<evidence type="ECO:0000256" key="6">
    <source>
        <dbReference type="ARBA" id="ARBA00023163"/>
    </source>
</evidence>
<dbReference type="PROSITE" id="PS00463">
    <property type="entry name" value="ZN2_CY6_FUNGAL_1"/>
    <property type="match status" value="1"/>
</dbReference>
<keyword evidence="6" id="KW-0804">Transcription</keyword>
<keyword evidence="3" id="KW-0862">Zinc</keyword>
<dbReference type="PANTHER" id="PTHR31313:SF81">
    <property type="entry name" value="TY1 ENHANCER ACTIVATOR"/>
    <property type="match status" value="1"/>
</dbReference>